<name>A0A238FHT3_9BASI</name>
<dbReference type="EMBL" id="FMSP01000018">
    <property type="protein sequence ID" value="SCV73362.1"/>
    <property type="molecule type" value="Genomic_DNA"/>
</dbReference>
<evidence type="ECO:0000313" key="1">
    <source>
        <dbReference type="EMBL" id="SCV73362.1"/>
    </source>
</evidence>
<gene>
    <name evidence="1" type="ORF">BQ2448_7288</name>
</gene>
<protein>
    <submittedName>
        <fullName evidence="1">BQ2448_7288 protein</fullName>
    </submittedName>
</protein>
<sequence>MDPYATAWFNDYKSTACVEGGRRLGRVSCVPLTCSAPYVQSNDSASSCSDSECCADPYATACSSALVSTKCRRGYRTVGGKCVKS</sequence>
<dbReference type="AlphaFoldDB" id="A0A238FHT3"/>
<dbReference type="Proteomes" id="UP000198372">
    <property type="component" value="Unassembled WGS sequence"/>
</dbReference>
<organism evidence="1 2">
    <name type="scientific">Microbotryum intermedium</name>
    <dbReference type="NCBI Taxonomy" id="269621"/>
    <lineage>
        <taxon>Eukaryota</taxon>
        <taxon>Fungi</taxon>
        <taxon>Dikarya</taxon>
        <taxon>Basidiomycota</taxon>
        <taxon>Pucciniomycotina</taxon>
        <taxon>Microbotryomycetes</taxon>
        <taxon>Microbotryales</taxon>
        <taxon>Microbotryaceae</taxon>
        <taxon>Microbotryum</taxon>
    </lineage>
</organism>
<reference evidence="2" key="1">
    <citation type="submission" date="2016-09" db="EMBL/GenBank/DDBJ databases">
        <authorList>
            <person name="Jeantristanb JTB J.-T."/>
            <person name="Ricardo R."/>
        </authorList>
    </citation>
    <scope>NUCLEOTIDE SEQUENCE [LARGE SCALE GENOMIC DNA]</scope>
</reference>
<evidence type="ECO:0000313" key="2">
    <source>
        <dbReference type="Proteomes" id="UP000198372"/>
    </source>
</evidence>
<proteinExistence type="predicted"/>
<accession>A0A238FHT3</accession>
<keyword evidence="2" id="KW-1185">Reference proteome</keyword>